<dbReference type="Proteomes" id="UP000287651">
    <property type="component" value="Unassembled WGS sequence"/>
</dbReference>
<organism evidence="2 3">
    <name type="scientific">Ensete ventricosum</name>
    <name type="common">Abyssinian banana</name>
    <name type="synonym">Musa ensete</name>
    <dbReference type="NCBI Taxonomy" id="4639"/>
    <lineage>
        <taxon>Eukaryota</taxon>
        <taxon>Viridiplantae</taxon>
        <taxon>Streptophyta</taxon>
        <taxon>Embryophyta</taxon>
        <taxon>Tracheophyta</taxon>
        <taxon>Spermatophyta</taxon>
        <taxon>Magnoliopsida</taxon>
        <taxon>Liliopsida</taxon>
        <taxon>Zingiberales</taxon>
        <taxon>Musaceae</taxon>
        <taxon>Ensete</taxon>
    </lineage>
</organism>
<gene>
    <name evidence="2" type="ORF">B296_00038062</name>
</gene>
<feature type="compositionally biased region" description="Polar residues" evidence="1">
    <location>
        <begin position="163"/>
        <end position="177"/>
    </location>
</feature>
<feature type="compositionally biased region" description="Basic and acidic residues" evidence="1">
    <location>
        <begin position="9"/>
        <end position="30"/>
    </location>
</feature>
<sequence>MPCDFLLSEGHRDNRSDRLRQGPHAKERPAAARPPAKGRPAAARPPAKGRPIAARASPQWGGTRPRSDRKGVAYGQRHRPQGLPPARVVAINDSTCRGGARGGAGRRGGRPLVERLPMGKCSFAACTGQRQWRRWGQEGLRHSFGEKDDFAPLNLKNSDDCPQVQNSKNTINNSGNSEECPLI</sequence>
<feature type="region of interest" description="Disordered" evidence="1">
    <location>
        <begin position="1"/>
        <end position="86"/>
    </location>
</feature>
<protein>
    <submittedName>
        <fullName evidence="2">Uncharacterized protein</fullName>
    </submittedName>
</protein>
<comment type="caution">
    <text evidence="2">The sequence shown here is derived from an EMBL/GenBank/DDBJ whole genome shotgun (WGS) entry which is preliminary data.</text>
</comment>
<reference evidence="2 3" key="1">
    <citation type="journal article" date="2014" name="Agronomy (Basel)">
        <title>A Draft Genome Sequence for Ensete ventricosum, the Drought-Tolerant Tree Against Hunger.</title>
        <authorList>
            <person name="Harrison J."/>
            <person name="Moore K.A."/>
            <person name="Paszkiewicz K."/>
            <person name="Jones T."/>
            <person name="Grant M."/>
            <person name="Ambacheew D."/>
            <person name="Muzemil S."/>
            <person name="Studholme D.J."/>
        </authorList>
    </citation>
    <scope>NUCLEOTIDE SEQUENCE [LARGE SCALE GENOMIC DNA]</scope>
</reference>
<proteinExistence type="predicted"/>
<name>A0A426YGR7_ENSVE</name>
<evidence type="ECO:0000313" key="2">
    <source>
        <dbReference type="EMBL" id="RRT50876.1"/>
    </source>
</evidence>
<evidence type="ECO:0000256" key="1">
    <source>
        <dbReference type="SAM" id="MobiDB-lite"/>
    </source>
</evidence>
<accession>A0A426YGR7</accession>
<evidence type="ECO:0000313" key="3">
    <source>
        <dbReference type="Proteomes" id="UP000287651"/>
    </source>
</evidence>
<feature type="region of interest" description="Disordered" evidence="1">
    <location>
        <begin position="149"/>
        <end position="183"/>
    </location>
</feature>
<dbReference type="EMBL" id="AMZH03012517">
    <property type="protein sequence ID" value="RRT50876.1"/>
    <property type="molecule type" value="Genomic_DNA"/>
</dbReference>
<feature type="compositionally biased region" description="Low complexity" evidence="1">
    <location>
        <begin position="31"/>
        <end position="56"/>
    </location>
</feature>
<dbReference type="AlphaFoldDB" id="A0A426YGR7"/>